<sequence>MKVTTSKSKNAESFYISKSFINDKGVSTSVNVRKLGTLADLLKKHGPTRDDVMEWARAEARLETQKYKEEKTVNISFNSNKRLQP</sequence>
<name>A0A3P3Q8F7_9FIRM</name>
<evidence type="ECO:0000313" key="2">
    <source>
        <dbReference type="EMBL" id="RRJ17360.1"/>
    </source>
</evidence>
<dbReference type="Proteomes" id="UP000276982">
    <property type="component" value="Unassembled WGS sequence"/>
</dbReference>
<reference evidence="1 3" key="1">
    <citation type="submission" date="2018-11" db="EMBL/GenBank/DDBJ databases">
        <title>Genome sequencing of Lachnoanaerobaculum orale DSM 24553T.</title>
        <authorList>
            <person name="Kook J.-K."/>
            <person name="Park S.-N."/>
            <person name="Lim Y.K."/>
        </authorList>
    </citation>
    <scope>NUCLEOTIDE SEQUENCE [LARGE SCALE GENOMIC DNA]</scope>
    <source>
        <strain evidence="1 3">DSM 24553</strain>
    </source>
</reference>
<feature type="non-terminal residue" evidence="1">
    <location>
        <position position="85"/>
    </location>
</feature>
<proteinExistence type="predicted"/>
<evidence type="ECO:0000313" key="3">
    <source>
        <dbReference type="Proteomes" id="UP000276982"/>
    </source>
</evidence>
<dbReference type="EMBL" id="RRCM01000001">
    <property type="protein sequence ID" value="RRJ17308.1"/>
    <property type="molecule type" value="Genomic_DNA"/>
</dbReference>
<organism evidence="1 3">
    <name type="scientific">Lachnoanaerobaculum orale</name>
    <dbReference type="NCBI Taxonomy" id="979627"/>
    <lineage>
        <taxon>Bacteria</taxon>
        <taxon>Bacillati</taxon>
        <taxon>Bacillota</taxon>
        <taxon>Clostridia</taxon>
        <taxon>Lachnospirales</taxon>
        <taxon>Lachnospiraceae</taxon>
        <taxon>Lachnoanaerobaculum</taxon>
    </lineage>
</organism>
<dbReference type="EMBL" id="RRCM01000001">
    <property type="protein sequence ID" value="RRJ17360.1"/>
    <property type="molecule type" value="Genomic_DNA"/>
</dbReference>
<evidence type="ECO:0000313" key="1">
    <source>
        <dbReference type="EMBL" id="RRJ17308.1"/>
    </source>
</evidence>
<comment type="caution">
    <text evidence="1">The sequence shown here is derived from an EMBL/GenBank/DDBJ whole genome shotgun (WGS) entry which is preliminary data.</text>
</comment>
<protein>
    <submittedName>
        <fullName evidence="1">Transposase</fullName>
    </submittedName>
</protein>
<dbReference type="AlphaFoldDB" id="A0A3P3Q8F7"/>
<gene>
    <name evidence="1" type="ORF">EHW90_01285</name>
    <name evidence="2" type="ORF">EHW90_07655</name>
</gene>
<keyword evidence="3" id="KW-1185">Reference proteome</keyword>
<accession>A0A3P3Q8F7</accession>